<comment type="catalytic activity">
    <reaction evidence="9">
        <text>a 1,2-diacyl-sn-glycero-3-phospho-(1D-myo-inositol-4,5-bisphosphate) + H2O = 1D-myo-inositol 1,4,5-trisphosphate + a 1,2-diacyl-sn-glycerol + H(+)</text>
        <dbReference type="Rhea" id="RHEA:33179"/>
        <dbReference type="ChEBI" id="CHEBI:15377"/>
        <dbReference type="ChEBI" id="CHEBI:15378"/>
        <dbReference type="ChEBI" id="CHEBI:17815"/>
        <dbReference type="ChEBI" id="CHEBI:58456"/>
        <dbReference type="ChEBI" id="CHEBI:203600"/>
        <dbReference type="EC" id="3.1.4.11"/>
    </reaction>
    <physiologicalReaction direction="left-to-right" evidence="9">
        <dbReference type="Rhea" id="RHEA:33180"/>
    </physiologicalReaction>
</comment>
<evidence type="ECO:0000256" key="10">
    <source>
        <dbReference type="ARBA" id="ARBA00023726"/>
    </source>
</evidence>
<evidence type="ECO:0000259" key="17">
    <source>
        <dbReference type="PROSITE" id="PS50008"/>
    </source>
</evidence>
<dbReference type="Proteomes" id="UP000472261">
    <property type="component" value="Unplaced"/>
</dbReference>
<dbReference type="PROSITE" id="PS50004">
    <property type="entry name" value="C2"/>
    <property type="match status" value="1"/>
</dbReference>
<evidence type="ECO:0000256" key="13">
    <source>
        <dbReference type="PIRSR" id="PIRSR000956-1"/>
    </source>
</evidence>
<dbReference type="SMART" id="SM00148">
    <property type="entry name" value="PLCXc"/>
    <property type="match status" value="1"/>
</dbReference>
<dbReference type="OMA" id="ERCEHTY"/>
<evidence type="ECO:0000256" key="14">
    <source>
        <dbReference type="PIRSR" id="PIRSR000956-2"/>
    </source>
</evidence>
<dbReference type="Gene3D" id="2.60.40.150">
    <property type="entry name" value="C2 domain"/>
    <property type="match status" value="1"/>
</dbReference>
<proteinExistence type="predicted"/>
<dbReference type="CDD" id="cd16209">
    <property type="entry name" value="EFh_PI-PLCbeta2"/>
    <property type="match status" value="1"/>
</dbReference>
<feature type="binding site" evidence="14">
    <location>
        <position position="408"/>
    </location>
    <ligand>
        <name>Ca(2+)</name>
        <dbReference type="ChEBI" id="CHEBI:29108"/>
    </ligand>
</feature>
<dbReference type="PRINTS" id="PR00390">
    <property type="entry name" value="PHPHLIPASEC"/>
</dbReference>
<evidence type="ECO:0000256" key="7">
    <source>
        <dbReference type="ARBA" id="ARBA00023098"/>
    </source>
</evidence>
<keyword evidence="2 14" id="KW-0479">Metal-binding</keyword>
<dbReference type="InterPro" id="IPR037862">
    <property type="entry name" value="PLC-beta_PH"/>
</dbReference>
<evidence type="ECO:0000256" key="5">
    <source>
        <dbReference type="ARBA" id="ARBA00022963"/>
    </source>
</evidence>
<dbReference type="SMART" id="SM00149">
    <property type="entry name" value="PLCYc"/>
    <property type="match status" value="1"/>
</dbReference>
<feature type="domain" description="PI-PLC Y-box" evidence="17">
    <location>
        <begin position="544"/>
        <end position="660"/>
    </location>
</feature>
<evidence type="ECO:0000259" key="16">
    <source>
        <dbReference type="PROSITE" id="PS50004"/>
    </source>
</evidence>
<dbReference type="SUPFAM" id="SSF69989">
    <property type="entry name" value="C-terminal domain of PLC-beta"/>
    <property type="match status" value="1"/>
</dbReference>
<protein>
    <recommendedName>
        <fullName evidence="12">1-phosphatidylinositol 4,5-bisphosphate phosphodiesterase</fullName>
        <ecNumber evidence="12">3.1.4.11</ecNumber>
    </recommendedName>
</protein>
<dbReference type="Pfam" id="PF00388">
    <property type="entry name" value="PI-PLC-X"/>
    <property type="match status" value="1"/>
</dbReference>
<reference evidence="18" key="2">
    <citation type="submission" date="2025-09" db="UniProtKB">
        <authorList>
            <consortium name="Ensembl"/>
        </authorList>
    </citation>
    <scope>IDENTIFICATION</scope>
</reference>
<organism evidence="18 19">
    <name type="scientific">Phasianus colchicus</name>
    <name type="common">Common pheasant</name>
    <dbReference type="NCBI Taxonomy" id="9054"/>
    <lineage>
        <taxon>Eukaryota</taxon>
        <taxon>Metazoa</taxon>
        <taxon>Chordata</taxon>
        <taxon>Craniata</taxon>
        <taxon>Vertebrata</taxon>
        <taxon>Euteleostomi</taxon>
        <taxon>Archelosauria</taxon>
        <taxon>Archosauria</taxon>
        <taxon>Dinosauria</taxon>
        <taxon>Saurischia</taxon>
        <taxon>Theropoda</taxon>
        <taxon>Coelurosauria</taxon>
        <taxon>Aves</taxon>
        <taxon>Neognathae</taxon>
        <taxon>Galloanserae</taxon>
        <taxon>Galliformes</taxon>
        <taxon>Phasianidae</taxon>
        <taxon>Phasianinae</taxon>
        <taxon>Phasianus</taxon>
    </lineage>
</organism>
<dbReference type="OrthoDB" id="269822at2759"/>
<dbReference type="Gene3D" id="2.30.29.240">
    <property type="match status" value="1"/>
</dbReference>
<feature type="domain" description="C2" evidence="16">
    <location>
        <begin position="660"/>
        <end position="788"/>
    </location>
</feature>
<evidence type="ECO:0000256" key="9">
    <source>
        <dbReference type="ARBA" id="ARBA00023674"/>
    </source>
</evidence>
<dbReference type="InterPro" id="IPR001192">
    <property type="entry name" value="PI-PLC_fam"/>
</dbReference>
<dbReference type="FunFam" id="2.30.29.240:FF:000002">
    <property type="entry name" value="1-phosphatidylinositol 4,5-bisphosphate phosphodiesterase"/>
    <property type="match status" value="1"/>
</dbReference>
<comment type="cofactor">
    <cofactor evidence="14">
        <name>Ca(2+)</name>
        <dbReference type="ChEBI" id="CHEBI:29108"/>
    </cofactor>
    <text evidence="14">Binds 1 Ca(2+) ion per subunit.</text>
</comment>
<dbReference type="Pfam" id="PF00168">
    <property type="entry name" value="C2"/>
    <property type="match status" value="1"/>
</dbReference>
<evidence type="ECO:0000256" key="15">
    <source>
        <dbReference type="SAM" id="Coils"/>
    </source>
</evidence>
<dbReference type="Gene3D" id="3.20.20.190">
    <property type="entry name" value="Phosphatidylinositol (PI) phosphodiesterase"/>
    <property type="match status" value="1"/>
</dbReference>
<dbReference type="Pfam" id="PF17787">
    <property type="entry name" value="PH_14"/>
    <property type="match status" value="1"/>
</dbReference>
<evidence type="ECO:0000313" key="18">
    <source>
        <dbReference type="Ensembl" id="ENSPCLP00000017169.1"/>
    </source>
</evidence>
<keyword evidence="5 12" id="KW-0442">Lipid degradation</keyword>
<dbReference type="GO" id="GO:0046488">
    <property type="term" value="P:phosphatidylinositol metabolic process"/>
    <property type="evidence" value="ECO:0007669"/>
    <property type="project" value="TreeGrafter"/>
</dbReference>
<dbReference type="KEGG" id="pcoc:116237964"/>
<keyword evidence="7 12" id="KW-0443">Lipid metabolism</keyword>
<dbReference type="InterPro" id="IPR017946">
    <property type="entry name" value="PLC-like_Pdiesterase_TIM-brl"/>
</dbReference>
<dbReference type="InterPro" id="IPR046969">
    <property type="entry name" value="PLCbeta2_EF"/>
</dbReference>
<dbReference type="PANTHER" id="PTHR10336">
    <property type="entry name" value="PHOSPHOINOSITIDE-SPECIFIC PHOSPHOLIPASE C FAMILY PROTEIN"/>
    <property type="match status" value="1"/>
</dbReference>
<dbReference type="SUPFAM" id="SSF51695">
    <property type="entry name" value="PLC-like phosphodiesterases"/>
    <property type="match status" value="1"/>
</dbReference>
<comment type="subunit">
    <text evidence="11">Interacts with RAC1. Forms a complex composed of at least WDR26, a G-beta:gamma unit, and PLCB2.</text>
</comment>
<reference evidence="18" key="1">
    <citation type="submission" date="2025-08" db="UniProtKB">
        <authorList>
            <consortium name="Ensembl"/>
        </authorList>
    </citation>
    <scope>IDENTIFICATION</scope>
</reference>
<keyword evidence="4 14" id="KW-0106">Calcium</keyword>
<dbReference type="SMART" id="SM00239">
    <property type="entry name" value="C2"/>
    <property type="match status" value="1"/>
</dbReference>
<dbReference type="GO" id="GO:0004435">
    <property type="term" value="F:phosphatidylinositol-4,5-bisphosphate phospholipase C activity"/>
    <property type="evidence" value="ECO:0007669"/>
    <property type="project" value="UniProtKB-UniRule"/>
</dbReference>
<dbReference type="SUPFAM" id="SSF47473">
    <property type="entry name" value="EF-hand"/>
    <property type="match status" value="1"/>
</dbReference>
<dbReference type="GO" id="GO:0007186">
    <property type="term" value="P:G protein-coupled receptor signaling pathway"/>
    <property type="evidence" value="ECO:0007669"/>
    <property type="project" value="TreeGrafter"/>
</dbReference>
<dbReference type="FunFam" id="1.10.238.10:FF:000024">
    <property type="entry name" value="1-phosphatidylinositol 4,5-bisphosphate phosphodiesterase"/>
    <property type="match status" value="1"/>
</dbReference>
<gene>
    <name evidence="18" type="primary">PLCB2</name>
</gene>
<evidence type="ECO:0000256" key="11">
    <source>
        <dbReference type="ARBA" id="ARBA00062585"/>
    </source>
</evidence>
<dbReference type="PIRSF" id="PIRSF000956">
    <property type="entry name" value="PLC-beta"/>
    <property type="match status" value="1"/>
</dbReference>
<dbReference type="InterPro" id="IPR000008">
    <property type="entry name" value="C2_dom"/>
</dbReference>
<dbReference type="GO" id="GO:0048015">
    <property type="term" value="P:phosphatidylinositol-mediated signaling"/>
    <property type="evidence" value="ECO:0007669"/>
    <property type="project" value="TreeGrafter"/>
</dbReference>
<name>A0A669Q932_PHACC</name>
<dbReference type="InterPro" id="IPR028403">
    <property type="entry name" value="PLC-beta2_cat"/>
</dbReference>
<dbReference type="CDD" id="cd13361">
    <property type="entry name" value="PH_PLC_beta"/>
    <property type="match status" value="1"/>
</dbReference>
<feature type="binding site" evidence="14">
    <location>
        <position position="359"/>
    </location>
    <ligand>
        <name>Ca(2+)</name>
        <dbReference type="ChEBI" id="CHEBI:29108"/>
    </ligand>
</feature>
<dbReference type="RefSeq" id="XP_031463265.1">
    <property type="nucleotide sequence ID" value="XM_031607405.1"/>
</dbReference>
<dbReference type="InterPro" id="IPR000909">
    <property type="entry name" value="PLipase_C_PInositol-sp_X_dom"/>
</dbReference>
<dbReference type="Gene3D" id="1.10.238.10">
    <property type="entry name" value="EF-hand"/>
    <property type="match status" value="1"/>
</dbReference>
<dbReference type="InterPro" id="IPR001711">
    <property type="entry name" value="PLipase_C_Pinositol-sp_Y"/>
</dbReference>
<dbReference type="InterPro" id="IPR035892">
    <property type="entry name" value="C2_domain_sf"/>
</dbReference>
<dbReference type="InterPro" id="IPR011992">
    <property type="entry name" value="EF-hand-dom_pair"/>
</dbReference>
<evidence type="ECO:0000256" key="1">
    <source>
        <dbReference type="ARBA" id="ARBA00022553"/>
    </source>
</evidence>
<keyword evidence="6 15" id="KW-0175">Coiled coil</keyword>
<dbReference type="GO" id="GO:0016042">
    <property type="term" value="P:lipid catabolic process"/>
    <property type="evidence" value="ECO:0007669"/>
    <property type="project" value="UniProtKB-KW"/>
</dbReference>
<feature type="coiled-coil region" evidence="15">
    <location>
        <begin position="1029"/>
        <end position="1056"/>
    </location>
</feature>
<dbReference type="InterPro" id="IPR042531">
    <property type="entry name" value="PLC-beta_C_sf"/>
</dbReference>
<evidence type="ECO:0000256" key="4">
    <source>
        <dbReference type="ARBA" id="ARBA00022837"/>
    </source>
</evidence>
<dbReference type="GeneID" id="116237964"/>
<feature type="coiled-coil region" evidence="15">
    <location>
        <begin position="1090"/>
        <end position="1147"/>
    </location>
</feature>
<dbReference type="CDD" id="cd00275">
    <property type="entry name" value="C2_PLC_like"/>
    <property type="match status" value="1"/>
</dbReference>
<dbReference type="Ensembl" id="ENSPCLT00000022940.1">
    <property type="protein sequence ID" value="ENSPCLP00000017169.1"/>
    <property type="gene ID" value="ENSPCLG00000014287.1"/>
</dbReference>
<keyword evidence="19" id="KW-1185">Reference proteome</keyword>
<feature type="binding site" evidence="14">
    <location>
        <position position="357"/>
    </location>
    <ligand>
        <name>Ca(2+)</name>
        <dbReference type="ChEBI" id="CHEBI:29108"/>
    </ligand>
</feature>
<dbReference type="GO" id="GO:0051209">
    <property type="term" value="P:release of sequestered calcium ion into cytosol"/>
    <property type="evidence" value="ECO:0007669"/>
    <property type="project" value="TreeGrafter"/>
</dbReference>
<evidence type="ECO:0000256" key="2">
    <source>
        <dbReference type="ARBA" id="ARBA00022723"/>
    </source>
</evidence>
<evidence type="ECO:0000256" key="6">
    <source>
        <dbReference type="ARBA" id="ARBA00023054"/>
    </source>
</evidence>
<evidence type="ECO:0000256" key="8">
    <source>
        <dbReference type="ARBA" id="ARBA00023224"/>
    </source>
</evidence>
<comment type="catalytic activity">
    <reaction evidence="10">
        <text>a 1,2-diacyl-sn-glycero-3-phospho-(1D-myo-inositol) + H2O = 1D-myo-inositol 1-phosphate + a 1,2-diacyl-sn-glycerol + H(+)</text>
        <dbReference type="Rhea" id="RHEA:43484"/>
        <dbReference type="ChEBI" id="CHEBI:15377"/>
        <dbReference type="ChEBI" id="CHEBI:15378"/>
        <dbReference type="ChEBI" id="CHEBI:17815"/>
        <dbReference type="ChEBI" id="CHEBI:57880"/>
        <dbReference type="ChEBI" id="CHEBI:58433"/>
    </reaction>
    <physiologicalReaction direction="left-to-right" evidence="10">
        <dbReference type="Rhea" id="RHEA:43485"/>
    </physiologicalReaction>
</comment>
<dbReference type="SUPFAM" id="SSF49562">
    <property type="entry name" value="C2 domain (Calcium/lipid-binding domain, CaLB)"/>
    <property type="match status" value="1"/>
</dbReference>
<evidence type="ECO:0000256" key="3">
    <source>
        <dbReference type="ARBA" id="ARBA00022801"/>
    </source>
</evidence>
<dbReference type="Pfam" id="PF22631">
    <property type="entry name" value="PLCB1-4-like_EFh"/>
    <property type="match status" value="1"/>
</dbReference>
<sequence length="1211" mass="138730">MSVLTPVLQPPEVKEYLSKGERFIKWDDETASASPVILRVDPKGFYLYWTYQNKEMEILDITSIRDTRVGRFAKIPKCQKLREVFNLDYPHSTFLLKTLTIVSGPDMVDLTFHNFVSYKENVGKSWAEDIMAIVQNPLTYNASRYTFLEKILVKLKMQLNAEGKIPVRNIFQMFPADRKRVEAALSACHLPKGKNDAINPEDFPETVYKTFLMNLCPRPEIDEIFTSHHFKAKPYMTKEHLAKFINKKQRDSRLNDILFPPAKPEQVQSLIEKYEPSVINIQRGQLSPEGMVWFLCGPENNVIALDKLVLYQDMTQPLSHYFINSSHNTYLTAGQFSGISSPEMYRQTLLAGCRCVELDCWKGRPPDEEPIITHGFTMTTEILFKDAIEAIAESAFKTSLYPVILSFENHVDSPKQQAKMAEYCRTIFGDMLLTDPLEKYPLKPGVPLPSPKDLLGKILIKNKKKQSVSEKRQNSMKKGKNVEPEIIEQPAFTDAEDTVWAGDVAEEEPEEEDDQLGNLDEEEIKKMQSDEGTAGLEVTAYEEMSSLVNYIQPIKFDSFEVSAQKNRSYVISSFTELKAYDLLTKFPMQFVEYNKRQMSRIYPKGTRMDSSNYMPQMFWNVGCQMVALNFQTMDVPMQQNMALFEFNGQCGYLLKHEFMRRPDKQFDPFSVDRIDVVVASTLSVTILSGQFLSDRSVKTYVEVELFGLPRDTKRKYRTKLTSTANSINPVWKEEPFVFEKIMMPELASLKIVAFEEGGKFIGHRVIPIIAVHSGYHHVCLRSESNMPLTMPSLFVYLEVKDYVPDAWADLTIALSNPIKFFSLQEKRSVNLKDGSEVERPDMQRNFSFPENNGIPESTRKFSTPFANGPAGAAALVKDGNMKEVTQLPEPQTASLAELQQMKLFLKLLKKQEKELKELERKGSKRREELLQKYSVLFLEPVCARGKKRSMHSRKTQKKRSLTTGDVGTCVQPVEMAEKLDSQVLELIERLEMELIHLGEEYHDGIRRRKEQHATEQTAKITELAREKQIAELKALKESSESNVKDIKKKLEAKRLERIQVMMRSTSDKAAQERLKKEINNSHIQEVVQTIKLLTEKTARYQQKLEEKQAENLRAIQEKEGQLQQEALAEYEEKLKTLTVEVQEMVKNCVKEVFPDGPEIQKEAVLSIPVEEQGSTKQLEEKIPGAEVSRLTAAMAELPGAETDVSIEESIL</sequence>
<dbReference type="CTD" id="5330"/>
<dbReference type="PANTHER" id="PTHR10336:SF10">
    <property type="entry name" value="1-PHOSPHATIDYLINOSITOL 4,5-BISPHOSPHATE PHOSPHODIESTERASE BETA-2"/>
    <property type="match status" value="1"/>
</dbReference>
<keyword evidence="3 12" id="KW-0378">Hydrolase</keyword>
<feature type="active site" evidence="13">
    <location>
        <position position="374"/>
    </location>
</feature>
<dbReference type="PROSITE" id="PS50007">
    <property type="entry name" value="PIPLC_X_DOMAIN"/>
    <property type="match status" value="1"/>
</dbReference>
<dbReference type="Pfam" id="PF00387">
    <property type="entry name" value="PI-PLC-Y"/>
    <property type="match status" value="1"/>
</dbReference>
<evidence type="ECO:0000313" key="19">
    <source>
        <dbReference type="Proteomes" id="UP000472261"/>
    </source>
</evidence>
<dbReference type="GO" id="GO:0005509">
    <property type="term" value="F:calcium ion binding"/>
    <property type="evidence" value="ECO:0007669"/>
    <property type="project" value="UniProtKB-UniRule"/>
</dbReference>
<dbReference type="InterPro" id="IPR053945">
    <property type="entry name" value="PLCB1-4-like_EFh"/>
</dbReference>
<accession>A0A669Q932</accession>
<dbReference type="SUPFAM" id="SSF50729">
    <property type="entry name" value="PH domain-like"/>
    <property type="match status" value="1"/>
</dbReference>
<evidence type="ECO:0000256" key="12">
    <source>
        <dbReference type="PIRNR" id="PIRNR000956"/>
    </source>
</evidence>
<feature type="active site" evidence="13">
    <location>
        <position position="327"/>
    </location>
</feature>
<dbReference type="Gene3D" id="1.20.1230.10">
    <property type="entry name" value="Phospholipase C beta, distal C-terminal domain"/>
    <property type="match status" value="1"/>
</dbReference>
<feature type="coiled-coil region" evidence="15">
    <location>
        <begin position="901"/>
        <end position="928"/>
    </location>
</feature>
<dbReference type="CDD" id="cd08624">
    <property type="entry name" value="PI-PLCc_beta2"/>
    <property type="match status" value="1"/>
</dbReference>
<dbReference type="InterPro" id="IPR016280">
    <property type="entry name" value="PLC-beta"/>
</dbReference>
<dbReference type="GO" id="GO:0005737">
    <property type="term" value="C:cytoplasm"/>
    <property type="evidence" value="ECO:0007669"/>
    <property type="project" value="TreeGrafter"/>
</dbReference>
<dbReference type="AlphaFoldDB" id="A0A669Q932"/>
<keyword evidence="8 12" id="KW-0807">Transducer</keyword>
<feature type="binding site" evidence="14">
    <location>
        <position position="328"/>
    </location>
    <ligand>
        <name>Ca(2+)</name>
        <dbReference type="ChEBI" id="CHEBI:29108"/>
    </ligand>
</feature>
<dbReference type="Pfam" id="PF08703">
    <property type="entry name" value="PLC-beta_C"/>
    <property type="match status" value="1"/>
</dbReference>
<keyword evidence="1" id="KW-0597">Phosphoprotein</keyword>
<dbReference type="InterPro" id="IPR014815">
    <property type="entry name" value="PLC-beta_C"/>
</dbReference>
<dbReference type="EC" id="3.1.4.11" evidence="12"/>
<dbReference type="PROSITE" id="PS50008">
    <property type="entry name" value="PIPLC_Y_DOMAIN"/>
    <property type="match status" value="1"/>
</dbReference>
<dbReference type="FunFam" id="2.60.40.150:FF:000105">
    <property type="entry name" value="1-phosphatidylinositol 4,5-bisphosphate phosphodiesterase"/>
    <property type="match status" value="1"/>
</dbReference>